<comment type="caution">
    <text evidence="7">The sequence shown here is derived from an EMBL/GenBank/DDBJ whole genome shotgun (WGS) entry which is preliminary data.</text>
</comment>
<evidence type="ECO:0008006" key="9">
    <source>
        <dbReference type="Google" id="ProtNLM"/>
    </source>
</evidence>
<dbReference type="SMART" id="SM00220">
    <property type="entry name" value="S_TKc"/>
    <property type="match status" value="1"/>
</dbReference>
<dbReference type="InterPro" id="IPR000719">
    <property type="entry name" value="Prot_kinase_dom"/>
</dbReference>
<dbReference type="InterPro" id="IPR017441">
    <property type="entry name" value="Protein_kinase_ATP_BS"/>
</dbReference>
<dbReference type="PROSITE" id="PS50011">
    <property type="entry name" value="PROTEIN_KINASE_DOM"/>
    <property type="match status" value="1"/>
</dbReference>
<sequence length="730" mass="79835">MGCCTSTPSTSSGDGNGRQGGGRNWSFSFTSADKVDVVVDGSSENNNNNNNNRRRRNSREYKSSLSRKGSRASTDTPKTISFLVSSNPTTPSSQMSLNEARAEVLKMMMNADDVGDDDDDDDDENSEEEKSRVQRHSQLRANLLKIHDMEESLLSGEPHAYQNNKSFTSSIGSYGSQDLESLAISGLDKLDSTMGGDEIVETHEVKETKTGTYKHNQLNQYISIKSLGRGSFGEVKLGMDSNTGRMYALKVMGGMKAAGDASGAVYDSLRKEVAVMKKVRHPNCVKLFEVIEDTAESKMVLVIEYVPGGALSCLFHTSGDEPVDPLELCLIMRGCCAGAEFLHSNDIVHRDIKPENLIKTTVGPLARTGGTVKLADFGVSAITGKSGKIVDTAGSPAFMAPETVSLGDFDAYVSDVWSVGITIWNFVYCDLPFTGRTQFVVYKKIREEEVKISTTNCRGDAVREDVLELMQALLTKDPSKRPKMRNVLSHRFLQFDGKYDPLVPTAAAMLITVSGKELLRAIKNDVLTVDEATTTTEKFAPGECLVKQGDRGDGKMYFIESGEAEVFVSVDGEEVFVASRTKGDFIGEAALFSGDDVRTATVRAKTDLVALVANRSDVDKFMTKERRGSISEVIELRNQEMRSAITRSKSEVPENLRREKTEVDRLHRSFTAPSEGTSSATSTNMTTKDDSETKSRKQQPPLPGAFNSSSSLIIDDFGNVKDREPTNALN</sequence>
<gene>
    <name evidence="7" type="ORF">PPROV_000991700</name>
</gene>
<dbReference type="PROSITE" id="PS00889">
    <property type="entry name" value="CNMP_BINDING_2"/>
    <property type="match status" value="1"/>
</dbReference>
<dbReference type="Gene3D" id="2.60.120.10">
    <property type="entry name" value="Jelly Rolls"/>
    <property type="match status" value="1"/>
</dbReference>
<keyword evidence="8" id="KW-1185">Reference proteome</keyword>
<keyword evidence="2 3" id="KW-0067">ATP-binding</keyword>
<feature type="region of interest" description="Disordered" evidence="4">
    <location>
        <begin position="644"/>
        <end position="730"/>
    </location>
</feature>
<dbReference type="PANTHER" id="PTHR24346:SF77">
    <property type="entry name" value="SERINE THREONINE PROTEIN KINASE"/>
    <property type="match status" value="1"/>
</dbReference>
<evidence type="ECO:0000313" key="8">
    <source>
        <dbReference type="Proteomes" id="UP000660262"/>
    </source>
</evidence>
<accession>A0A830I200</accession>
<proteinExistence type="predicted"/>
<feature type="compositionally biased region" description="Low complexity" evidence="4">
    <location>
        <begin position="1"/>
        <end position="13"/>
    </location>
</feature>
<evidence type="ECO:0000259" key="6">
    <source>
        <dbReference type="PROSITE" id="PS50042"/>
    </source>
</evidence>
<dbReference type="Pfam" id="PF00069">
    <property type="entry name" value="Pkinase"/>
    <property type="match status" value="1"/>
</dbReference>
<dbReference type="Pfam" id="PF00027">
    <property type="entry name" value="cNMP_binding"/>
    <property type="match status" value="1"/>
</dbReference>
<evidence type="ECO:0000256" key="2">
    <source>
        <dbReference type="ARBA" id="ARBA00022840"/>
    </source>
</evidence>
<feature type="compositionally biased region" description="Basic and acidic residues" evidence="4">
    <location>
        <begin position="718"/>
        <end position="730"/>
    </location>
</feature>
<evidence type="ECO:0000256" key="3">
    <source>
        <dbReference type="PROSITE-ProRule" id="PRU10141"/>
    </source>
</evidence>
<dbReference type="InterPro" id="IPR000595">
    <property type="entry name" value="cNMP-bd_dom"/>
</dbReference>
<organism evidence="7 8">
    <name type="scientific">Pycnococcus provasolii</name>
    <dbReference type="NCBI Taxonomy" id="41880"/>
    <lineage>
        <taxon>Eukaryota</taxon>
        <taxon>Viridiplantae</taxon>
        <taxon>Chlorophyta</taxon>
        <taxon>Pseudoscourfieldiophyceae</taxon>
        <taxon>Pseudoscourfieldiales</taxon>
        <taxon>Pycnococcaceae</taxon>
        <taxon>Pycnococcus</taxon>
    </lineage>
</organism>
<dbReference type="GO" id="GO:0005737">
    <property type="term" value="C:cytoplasm"/>
    <property type="evidence" value="ECO:0007669"/>
    <property type="project" value="TreeGrafter"/>
</dbReference>
<feature type="domain" description="Cyclic nucleotide-binding" evidence="6">
    <location>
        <begin position="518"/>
        <end position="622"/>
    </location>
</feature>
<keyword evidence="1 3" id="KW-0547">Nucleotide-binding</keyword>
<dbReference type="GO" id="GO:0005524">
    <property type="term" value="F:ATP binding"/>
    <property type="evidence" value="ECO:0007669"/>
    <property type="project" value="UniProtKB-UniRule"/>
</dbReference>
<reference evidence="7" key="1">
    <citation type="submission" date="2020-10" db="EMBL/GenBank/DDBJ databases">
        <title>Unveiling of a novel bifunctional photoreceptor, Dualchrome1, isolated from a cosmopolitan green alga.</title>
        <authorList>
            <person name="Suzuki S."/>
            <person name="Kawachi M."/>
        </authorList>
    </citation>
    <scope>NUCLEOTIDE SEQUENCE</scope>
    <source>
        <strain evidence="7">NIES 2893</strain>
    </source>
</reference>
<dbReference type="InterPro" id="IPR018488">
    <property type="entry name" value="cNMP-bd_CS"/>
</dbReference>
<feature type="binding site" evidence="3">
    <location>
        <position position="250"/>
    </location>
    <ligand>
        <name>ATP</name>
        <dbReference type="ChEBI" id="CHEBI:30616"/>
    </ligand>
</feature>
<dbReference type="GO" id="GO:0004674">
    <property type="term" value="F:protein serine/threonine kinase activity"/>
    <property type="evidence" value="ECO:0007669"/>
    <property type="project" value="TreeGrafter"/>
</dbReference>
<dbReference type="SMART" id="SM00100">
    <property type="entry name" value="cNMP"/>
    <property type="match status" value="1"/>
</dbReference>
<evidence type="ECO:0000313" key="7">
    <source>
        <dbReference type="EMBL" id="GHP11187.1"/>
    </source>
</evidence>
<dbReference type="Proteomes" id="UP000660262">
    <property type="component" value="Unassembled WGS sequence"/>
</dbReference>
<evidence type="ECO:0000259" key="5">
    <source>
        <dbReference type="PROSITE" id="PS50011"/>
    </source>
</evidence>
<dbReference type="CDD" id="cd14008">
    <property type="entry name" value="STKc_LKB1_CaMKK"/>
    <property type="match status" value="1"/>
</dbReference>
<dbReference type="SUPFAM" id="SSF56112">
    <property type="entry name" value="Protein kinase-like (PK-like)"/>
    <property type="match status" value="1"/>
</dbReference>
<dbReference type="OrthoDB" id="68483at2759"/>
<dbReference type="GO" id="GO:0035556">
    <property type="term" value="P:intracellular signal transduction"/>
    <property type="evidence" value="ECO:0007669"/>
    <property type="project" value="TreeGrafter"/>
</dbReference>
<feature type="compositionally biased region" description="Polar residues" evidence="4">
    <location>
        <begin position="63"/>
        <end position="96"/>
    </location>
</feature>
<feature type="compositionally biased region" description="Polar residues" evidence="4">
    <location>
        <begin position="671"/>
        <end position="686"/>
    </location>
</feature>
<name>A0A830I200_9CHLO</name>
<evidence type="ECO:0000256" key="1">
    <source>
        <dbReference type="ARBA" id="ARBA00022741"/>
    </source>
</evidence>
<dbReference type="InterPro" id="IPR011009">
    <property type="entry name" value="Kinase-like_dom_sf"/>
</dbReference>
<dbReference type="CDD" id="cd00038">
    <property type="entry name" value="CAP_ED"/>
    <property type="match status" value="1"/>
</dbReference>
<dbReference type="InterPro" id="IPR014710">
    <property type="entry name" value="RmlC-like_jellyroll"/>
</dbReference>
<feature type="compositionally biased region" description="Gly residues" evidence="4">
    <location>
        <begin position="14"/>
        <end position="23"/>
    </location>
</feature>
<dbReference type="Gene3D" id="1.10.510.10">
    <property type="entry name" value="Transferase(Phosphotransferase) domain 1"/>
    <property type="match status" value="1"/>
</dbReference>
<evidence type="ECO:0000256" key="4">
    <source>
        <dbReference type="SAM" id="MobiDB-lite"/>
    </source>
</evidence>
<dbReference type="AlphaFoldDB" id="A0A830I200"/>
<feature type="region of interest" description="Disordered" evidence="4">
    <location>
        <begin position="112"/>
        <end position="137"/>
    </location>
</feature>
<feature type="compositionally biased region" description="Basic and acidic residues" evidence="4">
    <location>
        <begin position="648"/>
        <end position="667"/>
    </location>
</feature>
<feature type="compositionally biased region" description="Acidic residues" evidence="4">
    <location>
        <begin position="113"/>
        <end position="127"/>
    </location>
</feature>
<dbReference type="PROSITE" id="PS50042">
    <property type="entry name" value="CNMP_BINDING_3"/>
    <property type="match status" value="1"/>
</dbReference>
<dbReference type="InterPro" id="IPR018490">
    <property type="entry name" value="cNMP-bd_dom_sf"/>
</dbReference>
<protein>
    <recommendedName>
        <fullName evidence="9">cGMP-dependent protein kinase</fullName>
    </recommendedName>
</protein>
<dbReference type="SUPFAM" id="SSF51206">
    <property type="entry name" value="cAMP-binding domain-like"/>
    <property type="match status" value="1"/>
</dbReference>
<feature type="region of interest" description="Disordered" evidence="4">
    <location>
        <begin position="1"/>
        <end position="96"/>
    </location>
</feature>
<dbReference type="PANTHER" id="PTHR24346">
    <property type="entry name" value="MAP/MICROTUBULE AFFINITY-REGULATING KINASE"/>
    <property type="match status" value="1"/>
</dbReference>
<dbReference type="EMBL" id="BNJQ01000033">
    <property type="protein sequence ID" value="GHP11187.1"/>
    <property type="molecule type" value="Genomic_DNA"/>
</dbReference>
<feature type="domain" description="Protein kinase" evidence="5">
    <location>
        <begin position="221"/>
        <end position="493"/>
    </location>
</feature>
<dbReference type="PROSITE" id="PS00107">
    <property type="entry name" value="PROTEIN_KINASE_ATP"/>
    <property type="match status" value="1"/>
</dbReference>